<dbReference type="AlphaFoldDB" id="A0A922IDL4"/>
<reference evidence="1" key="1">
    <citation type="submission" date="2013-05" db="EMBL/GenBank/DDBJ databases">
        <authorList>
            <person name="Yim A.K.Y."/>
            <person name="Chan T.F."/>
            <person name="Ji K.M."/>
            <person name="Liu X.Y."/>
            <person name="Zhou J.W."/>
            <person name="Li R.Q."/>
            <person name="Yang K.Y."/>
            <person name="Li J."/>
            <person name="Li M."/>
            <person name="Law P.T.W."/>
            <person name="Wu Y.L."/>
            <person name="Cai Z.L."/>
            <person name="Qin H."/>
            <person name="Bao Y."/>
            <person name="Leung R.K.K."/>
            <person name="Ng P.K.S."/>
            <person name="Zou J."/>
            <person name="Zhong X.J."/>
            <person name="Ran P.X."/>
            <person name="Zhong N.S."/>
            <person name="Liu Z.G."/>
            <person name="Tsui S.K.W."/>
        </authorList>
    </citation>
    <scope>NUCLEOTIDE SEQUENCE</scope>
    <source>
        <strain evidence="1">Derf</strain>
        <tissue evidence="1">Whole organism</tissue>
    </source>
</reference>
<organism evidence="1 2">
    <name type="scientific">Dermatophagoides farinae</name>
    <name type="common">American house dust mite</name>
    <dbReference type="NCBI Taxonomy" id="6954"/>
    <lineage>
        <taxon>Eukaryota</taxon>
        <taxon>Metazoa</taxon>
        <taxon>Ecdysozoa</taxon>
        <taxon>Arthropoda</taxon>
        <taxon>Chelicerata</taxon>
        <taxon>Arachnida</taxon>
        <taxon>Acari</taxon>
        <taxon>Acariformes</taxon>
        <taxon>Sarcoptiformes</taxon>
        <taxon>Astigmata</taxon>
        <taxon>Psoroptidia</taxon>
        <taxon>Analgoidea</taxon>
        <taxon>Pyroglyphidae</taxon>
        <taxon>Dermatophagoidinae</taxon>
        <taxon>Dermatophagoides</taxon>
    </lineage>
</organism>
<evidence type="ECO:0000313" key="1">
    <source>
        <dbReference type="EMBL" id="KAH9528767.1"/>
    </source>
</evidence>
<gene>
    <name evidence="1" type="ORF">DERF_002683</name>
</gene>
<proteinExistence type="predicted"/>
<name>A0A922IDL4_DERFA</name>
<reference evidence="1" key="2">
    <citation type="journal article" date="2022" name="Res Sq">
        <title>Comparative Genomics Reveals Insights into the Divergent Evolution of Astigmatic Mites and Household Pest Adaptations.</title>
        <authorList>
            <person name="Xiong Q."/>
            <person name="Wan A.T.-Y."/>
            <person name="Liu X.-Y."/>
            <person name="Fung C.S.-H."/>
            <person name="Xiao X."/>
            <person name="Malainual N."/>
            <person name="Hou J."/>
            <person name="Wang L."/>
            <person name="Wang M."/>
            <person name="Yang K."/>
            <person name="Cui Y."/>
            <person name="Leung E."/>
            <person name="Nong W."/>
            <person name="Shin S.-K."/>
            <person name="Au S."/>
            <person name="Jeong K.Y."/>
            <person name="Chew F.T."/>
            <person name="Hui J."/>
            <person name="Leung T.F."/>
            <person name="Tungtrongchitr A."/>
            <person name="Zhong N."/>
            <person name="Liu Z."/>
            <person name="Tsui S."/>
        </authorList>
    </citation>
    <scope>NUCLEOTIDE SEQUENCE</scope>
    <source>
        <strain evidence="1">Derf</strain>
        <tissue evidence="1">Whole organism</tissue>
    </source>
</reference>
<comment type="caution">
    <text evidence="1">The sequence shown here is derived from an EMBL/GenBank/DDBJ whole genome shotgun (WGS) entry which is preliminary data.</text>
</comment>
<sequence>MIVFSIRDVITKPNCDKGSNGRQDPDKYKGWPITNSLYKLYVLLQGGCHAKPIMSRMARLITEIGSTKPPDLTLAGLSYHIGIDPDLVIYAMRQTYDYSLPVKRAQTLSVVQIL</sequence>
<keyword evidence="2" id="KW-1185">Reference proteome</keyword>
<dbReference type="EMBL" id="ASGP02000001">
    <property type="protein sequence ID" value="KAH9528767.1"/>
    <property type="molecule type" value="Genomic_DNA"/>
</dbReference>
<protein>
    <submittedName>
        <fullName evidence="1">Uncharacterized protein</fullName>
    </submittedName>
</protein>
<dbReference type="Proteomes" id="UP000790347">
    <property type="component" value="Unassembled WGS sequence"/>
</dbReference>
<accession>A0A922IDL4</accession>
<evidence type="ECO:0000313" key="2">
    <source>
        <dbReference type="Proteomes" id="UP000790347"/>
    </source>
</evidence>